<comment type="caution">
    <text evidence="1">The sequence shown here is derived from an EMBL/GenBank/DDBJ whole genome shotgun (WGS) entry which is preliminary data.</text>
</comment>
<dbReference type="EMBL" id="JALANJ010000003">
    <property type="protein sequence ID" value="MCY8119631.1"/>
    <property type="molecule type" value="Genomic_DNA"/>
</dbReference>
<organism evidence="1 2">
    <name type="scientific">Bacillus spizizenii</name>
    <name type="common">Bacillus subtilis subsp. spizizenii</name>
    <dbReference type="NCBI Taxonomy" id="96241"/>
    <lineage>
        <taxon>Bacteria</taxon>
        <taxon>Bacillati</taxon>
        <taxon>Bacillota</taxon>
        <taxon>Bacilli</taxon>
        <taxon>Bacillales</taxon>
        <taxon>Bacillaceae</taxon>
        <taxon>Bacillus</taxon>
    </lineage>
</organism>
<accession>A0A9Q4DNF7</accession>
<proteinExistence type="predicted"/>
<dbReference type="Gene3D" id="2.160.20.110">
    <property type="match status" value="2"/>
</dbReference>
<reference evidence="1" key="1">
    <citation type="submission" date="2022-02" db="EMBL/GenBank/DDBJ databases">
        <title>Crop Bioprotection Bacillus Genome Sequencing.</title>
        <authorList>
            <person name="Dunlap C."/>
        </authorList>
    </citation>
    <scope>NUCLEOTIDE SEQUENCE</scope>
    <source>
        <strain evidence="1">M18B4</strain>
    </source>
</reference>
<protein>
    <submittedName>
        <fullName evidence="1">Halomucin</fullName>
    </submittedName>
</protein>
<dbReference type="Proteomes" id="UP001070352">
    <property type="component" value="Unassembled WGS sequence"/>
</dbReference>
<evidence type="ECO:0000313" key="2">
    <source>
        <dbReference type="Proteomes" id="UP001070352"/>
    </source>
</evidence>
<name>A0A9Q4DNF7_BACSC</name>
<dbReference type="AlphaFoldDB" id="A0A9Q4DNF7"/>
<evidence type="ECO:0000313" key="1">
    <source>
        <dbReference type="EMBL" id="MCY8119631.1"/>
    </source>
</evidence>
<gene>
    <name evidence="1" type="ORF">MOC45_03255</name>
</gene>
<sequence length="946" mass="104478">MGSSVKLTKEELLNIIYGVNYNLNGSIVKDSEKIRNYTIEVIDSKTHLKTYNYPIQILVDGNWENISEVVHQEDLGLLYDVFQETHMVSEIILDTDDPSPISVRSRERVTSLPDQLAEAGIHYPREFTWVDGASSTSGVIILPKDDYDKVFIATDPDKNGIPEILFVEPKTQDDQKRPFYLKSEGKTYIYVDHFSGGGGTQSSPYTISTESDLSLLSTYPTAYFIQDRDIIMTAHQTGAGFSPVQNFSGYFDGRGFEIKDLYINSSGDNVGLFGSQTGGVIKRVKLTNVNVTASGNYVGALAGRCDGDVYDCAIISGTVENKGKNGLYTGGLVGYKNSGNIYRSYSHAQVKSDGDNLGGFIGRLENGNIYKSFSTGKVVDTTIAQNLSNKGGFAGSYKAGVLGEDNFYDTDKSGFTTSAGAAQGRKTSDLKRKDTFESKGFDFWNEWHMGDYKVNSGYPENRRFIRYAKGKGTKEEPFLIQNSFDLEQVRHYLYANFRLETDLVLEYPAVGKGWLPIGHEGKEIGWAHQAFYGTFDGNGKSIGNLYINRPDESYCGLFRYVNQGIIKNLELVDVAITAGGPSGTVVGSLSSSQTGNGRIENCKVTKFQNFKLDFKGIGGGLVGSLETYAEVRGCTFNGPLTMNAEYAGGIVGQMDSYAKIYRSSARGQWVQYGGVFGGIVGKYQSYATGTVLEDVISAADMATQCSKSGGVFGYSYTYSTESTFTFRRVIILAKTVAGNAMYYSANYYGSYAYKYKVTREQVYYDQQRSSGVMIKEFEITPKYTAEIRHPGTYPSTDWDFRGTYFFDENYSGDPNLLEFKEPELPILGFRNQIGKYYTDEKGNVLRYLDYGTLVAGTTSRSFPVWLQNNADFPVVQLKTWVDSESVKDGITVELSLTDNPFVPTTDIVFGGTVPVGDSKKFFVRFSSDVTVQEGGTFGLKAKASPA</sequence>